<reference evidence="4 5" key="1">
    <citation type="submission" date="2016-12" db="EMBL/GenBank/DDBJ databases">
        <title>Genome sequencing of Methylocaldum marinum.</title>
        <authorList>
            <person name="Takeuchi M."/>
            <person name="Kamagata Y."/>
            <person name="Hiraoka S."/>
            <person name="Oshima K."/>
            <person name="Hattori M."/>
            <person name="Iwasaki W."/>
        </authorList>
    </citation>
    <scope>NUCLEOTIDE SEQUENCE [LARGE SCALE GENOMIC DNA]</scope>
    <source>
        <strain evidence="4 5">S8</strain>
    </source>
</reference>
<dbReference type="SUPFAM" id="SSF53756">
    <property type="entry name" value="UDP-Glycosyltransferase/glycogen phosphorylase"/>
    <property type="match status" value="1"/>
</dbReference>
<keyword evidence="5" id="KW-1185">Reference proteome</keyword>
<keyword evidence="2 4" id="KW-0808">Transferase</keyword>
<evidence type="ECO:0000259" key="3">
    <source>
        <dbReference type="Pfam" id="PF13579"/>
    </source>
</evidence>
<dbReference type="Pfam" id="PF13579">
    <property type="entry name" value="Glyco_trans_4_4"/>
    <property type="match status" value="1"/>
</dbReference>
<sequence>MKVLLLSRYGQLGASSRLRSYQYLPYLESRGFRFRVAPFFKDAYLERFYAGGGKSLRHAFGGYGRRIASLSGIRAYDLIWIEAEALPWLPAWAETAMARAGTPYVVDYDDAIFHRYDYHANPAIRRILGDKIDRVMRHSKAVIAGSEYLAARATAAGAARVELVPTSIDLSRYPQNPSDPGAVFTIGWIGSPTTAQYLRSLTEVFSAIARYHPVRIIVIGAGTADLQSSDFDVEYRHWSEQTEVDDILRFDIGIMPLSDTPWERGKCGYKLIQYMGCHKPVVASPVGANLKIVEHGTNGFLASTESEWRTALLELLHSPDLRARLGRAGRALVEREYCTAVNGPKLANILCEASGR</sequence>
<protein>
    <submittedName>
        <fullName evidence="4">Glycosyl transferase, group 1</fullName>
    </submittedName>
</protein>
<evidence type="ECO:0000256" key="1">
    <source>
        <dbReference type="ARBA" id="ARBA00022676"/>
    </source>
</evidence>
<dbReference type="EMBL" id="AP017928">
    <property type="protein sequence ID" value="BBA36895.1"/>
    <property type="molecule type" value="Genomic_DNA"/>
</dbReference>
<gene>
    <name evidence="4" type="ORF">sS8_4972</name>
</gene>
<evidence type="ECO:0000256" key="2">
    <source>
        <dbReference type="ARBA" id="ARBA00022679"/>
    </source>
</evidence>
<proteinExistence type="predicted"/>
<dbReference type="PANTHER" id="PTHR12526:SF510">
    <property type="entry name" value="D-INOSITOL 3-PHOSPHATE GLYCOSYLTRANSFERASE"/>
    <property type="match status" value="1"/>
</dbReference>
<evidence type="ECO:0000313" key="4">
    <source>
        <dbReference type="EMBL" id="BBA36895.1"/>
    </source>
</evidence>
<dbReference type="PANTHER" id="PTHR12526">
    <property type="entry name" value="GLYCOSYLTRANSFERASE"/>
    <property type="match status" value="1"/>
</dbReference>
<evidence type="ECO:0000313" key="5">
    <source>
        <dbReference type="Proteomes" id="UP000266313"/>
    </source>
</evidence>
<dbReference type="Proteomes" id="UP000266313">
    <property type="component" value="Chromosome"/>
</dbReference>
<dbReference type="OrthoDB" id="9815351at2"/>
<name>A0A250KZ33_9GAMM</name>
<dbReference type="Pfam" id="PF13692">
    <property type="entry name" value="Glyco_trans_1_4"/>
    <property type="match status" value="1"/>
</dbReference>
<dbReference type="GO" id="GO:0016757">
    <property type="term" value="F:glycosyltransferase activity"/>
    <property type="evidence" value="ECO:0007669"/>
    <property type="project" value="UniProtKB-KW"/>
</dbReference>
<dbReference type="CDD" id="cd03801">
    <property type="entry name" value="GT4_PimA-like"/>
    <property type="match status" value="1"/>
</dbReference>
<dbReference type="Gene3D" id="3.40.50.2000">
    <property type="entry name" value="Glycogen Phosphorylase B"/>
    <property type="match status" value="2"/>
</dbReference>
<accession>A0A250KZ33</accession>
<feature type="domain" description="Glycosyltransferase subfamily 4-like N-terminal" evidence="3">
    <location>
        <begin position="66"/>
        <end position="165"/>
    </location>
</feature>
<dbReference type="InterPro" id="IPR028098">
    <property type="entry name" value="Glyco_trans_4-like_N"/>
</dbReference>
<organism evidence="4 5">
    <name type="scientific">Methylocaldum marinum</name>
    <dbReference type="NCBI Taxonomy" id="1432792"/>
    <lineage>
        <taxon>Bacteria</taxon>
        <taxon>Pseudomonadati</taxon>
        <taxon>Pseudomonadota</taxon>
        <taxon>Gammaproteobacteria</taxon>
        <taxon>Methylococcales</taxon>
        <taxon>Methylococcaceae</taxon>
        <taxon>Methylocaldum</taxon>
    </lineage>
</organism>
<dbReference type="AlphaFoldDB" id="A0A250KZ33"/>
<dbReference type="KEGG" id="mmai:sS8_4972"/>
<keyword evidence="1" id="KW-0328">Glycosyltransferase</keyword>